<evidence type="ECO:0000313" key="2">
    <source>
        <dbReference type="EMBL" id="KQK21706.1"/>
    </source>
</evidence>
<dbReference type="Gramene" id="KQK21706">
    <property type="protein sequence ID" value="KQK21706"/>
    <property type="gene ID" value="BRADI_1g62574v3"/>
</dbReference>
<sequence length="166" mass="17896">MCSRPCAFAVSGLGRPLGAAHTRDSSRTTPYPLLAHEQAGRVVRTAGPFLHKISPHHDPAPLPPQQPSPGRRAGARPEQLVLKNSSSHGARRSPSSSRSTRFWPRRPRAPPGLRRAPAPLRRPPLPSALDGNISVRLPSGALALALRRPSMDCAVLLAFASFFFDN</sequence>
<gene>
    <name evidence="2" type="ORF">BRADI_1g62574v3</name>
</gene>
<organism evidence="2">
    <name type="scientific">Brachypodium distachyon</name>
    <name type="common">Purple false brome</name>
    <name type="synonym">Trachynia distachya</name>
    <dbReference type="NCBI Taxonomy" id="15368"/>
    <lineage>
        <taxon>Eukaryota</taxon>
        <taxon>Viridiplantae</taxon>
        <taxon>Streptophyta</taxon>
        <taxon>Embryophyta</taxon>
        <taxon>Tracheophyta</taxon>
        <taxon>Spermatophyta</taxon>
        <taxon>Magnoliopsida</taxon>
        <taxon>Liliopsida</taxon>
        <taxon>Poales</taxon>
        <taxon>Poaceae</taxon>
        <taxon>BOP clade</taxon>
        <taxon>Pooideae</taxon>
        <taxon>Stipodae</taxon>
        <taxon>Brachypodieae</taxon>
        <taxon>Brachypodium</taxon>
    </lineage>
</organism>
<feature type="region of interest" description="Disordered" evidence="1">
    <location>
        <begin position="50"/>
        <end position="132"/>
    </location>
</feature>
<keyword evidence="4" id="KW-1185">Reference proteome</keyword>
<name>A0A0Q3S9T3_BRADI</name>
<dbReference type="EMBL" id="CM000880">
    <property type="protein sequence ID" value="KQK21706.1"/>
    <property type="molecule type" value="Genomic_DNA"/>
</dbReference>
<dbReference type="EnsemblPlants" id="KQK21706">
    <property type="protein sequence ID" value="KQK21706"/>
    <property type="gene ID" value="BRADI_1g62574v3"/>
</dbReference>
<dbReference type="InParanoid" id="A0A0Q3S9T3"/>
<reference evidence="3" key="3">
    <citation type="submission" date="2018-08" db="UniProtKB">
        <authorList>
            <consortium name="EnsemblPlants"/>
        </authorList>
    </citation>
    <scope>IDENTIFICATION</scope>
    <source>
        <strain evidence="3">cv. Bd21</strain>
    </source>
</reference>
<evidence type="ECO:0000256" key="1">
    <source>
        <dbReference type="SAM" id="MobiDB-lite"/>
    </source>
</evidence>
<reference evidence="2 3" key="1">
    <citation type="journal article" date="2010" name="Nature">
        <title>Genome sequencing and analysis of the model grass Brachypodium distachyon.</title>
        <authorList>
            <consortium name="International Brachypodium Initiative"/>
        </authorList>
    </citation>
    <scope>NUCLEOTIDE SEQUENCE [LARGE SCALE GENOMIC DNA]</scope>
    <source>
        <strain evidence="2 3">Bd21</strain>
    </source>
</reference>
<accession>A0A0Q3S9T3</accession>
<feature type="compositionally biased region" description="Low complexity" evidence="1">
    <location>
        <begin position="85"/>
        <end position="102"/>
    </location>
</feature>
<protein>
    <submittedName>
        <fullName evidence="2 3">Uncharacterized protein</fullName>
    </submittedName>
</protein>
<proteinExistence type="predicted"/>
<evidence type="ECO:0000313" key="4">
    <source>
        <dbReference type="Proteomes" id="UP000008810"/>
    </source>
</evidence>
<evidence type="ECO:0000313" key="3">
    <source>
        <dbReference type="EnsemblPlants" id="KQK21706"/>
    </source>
</evidence>
<dbReference type="AlphaFoldDB" id="A0A0Q3S9T3"/>
<dbReference type="Proteomes" id="UP000008810">
    <property type="component" value="Chromosome 1"/>
</dbReference>
<reference evidence="2" key="2">
    <citation type="submission" date="2017-06" db="EMBL/GenBank/DDBJ databases">
        <title>WGS assembly of Brachypodium distachyon.</title>
        <authorList>
            <consortium name="The International Brachypodium Initiative"/>
            <person name="Lucas S."/>
            <person name="Harmon-Smith M."/>
            <person name="Lail K."/>
            <person name="Tice H."/>
            <person name="Grimwood J."/>
            <person name="Bruce D."/>
            <person name="Barry K."/>
            <person name="Shu S."/>
            <person name="Lindquist E."/>
            <person name="Wang M."/>
            <person name="Pitluck S."/>
            <person name="Vogel J.P."/>
            <person name="Garvin D.F."/>
            <person name="Mockler T.C."/>
            <person name="Schmutz J."/>
            <person name="Rokhsar D."/>
            <person name="Bevan M.W."/>
        </authorList>
    </citation>
    <scope>NUCLEOTIDE SEQUENCE</scope>
    <source>
        <strain evidence="2">Bd21</strain>
    </source>
</reference>